<dbReference type="SUPFAM" id="SSF57701">
    <property type="entry name" value="Zn2/Cys6 DNA-binding domain"/>
    <property type="match status" value="1"/>
</dbReference>
<protein>
    <recommendedName>
        <fullName evidence="3">Zn(2)-C6 fungal-type domain-containing protein</fullName>
    </recommendedName>
</protein>
<keyword evidence="1" id="KW-0539">Nucleus</keyword>
<gene>
    <name evidence="4" type="ORF">CC78DRAFT_169498</name>
</gene>
<organism evidence="4 5">
    <name type="scientific">Lojkania enalia</name>
    <dbReference type="NCBI Taxonomy" id="147567"/>
    <lineage>
        <taxon>Eukaryota</taxon>
        <taxon>Fungi</taxon>
        <taxon>Dikarya</taxon>
        <taxon>Ascomycota</taxon>
        <taxon>Pezizomycotina</taxon>
        <taxon>Dothideomycetes</taxon>
        <taxon>Pleosporomycetidae</taxon>
        <taxon>Pleosporales</taxon>
        <taxon>Pleosporales incertae sedis</taxon>
        <taxon>Lojkania</taxon>
    </lineage>
</organism>
<dbReference type="CDD" id="cd00067">
    <property type="entry name" value="GAL4"/>
    <property type="match status" value="1"/>
</dbReference>
<dbReference type="PANTHER" id="PTHR38111:SF11">
    <property type="entry name" value="TRANSCRIPTION FACTOR DOMAIN-CONTAINING PROTEIN-RELATED"/>
    <property type="match status" value="1"/>
</dbReference>
<dbReference type="Proteomes" id="UP000800093">
    <property type="component" value="Unassembled WGS sequence"/>
</dbReference>
<dbReference type="GO" id="GO:0008270">
    <property type="term" value="F:zinc ion binding"/>
    <property type="evidence" value="ECO:0007669"/>
    <property type="project" value="InterPro"/>
</dbReference>
<comment type="caution">
    <text evidence="4">The sequence shown here is derived from an EMBL/GenBank/DDBJ whole genome shotgun (WGS) entry which is preliminary data.</text>
</comment>
<evidence type="ECO:0000256" key="1">
    <source>
        <dbReference type="ARBA" id="ARBA00023242"/>
    </source>
</evidence>
<accession>A0A9P4KB04</accession>
<sequence>MLPAPQRKGDCRACRERKVDCDKKKPRCTACIESNKPCGGYEMGQFFINVSSHGPSPVWNRSQNAQKFLVLDMASQPSGSQPLSVPPGYPSRPSSVEPMPWTPPSNPNVDSNSVTEMVTLFLDMYYRRFDPNKTPDFQPGSECGGWRALIPHWIGQSAILDAAIGAMASCFIGTQYQDENRIERSRDMYLNALQMIQKVLPEPGSERRADLLATTLVLSSTELFMSNGGGAGQITHIEGAIRLLSGAFEHGNFEELHIYILNQGLFEAICSRRRYLFSSPSYRPLIRQLYACPRNNRNDLYFRWSELILPLPNILASADHISASANSSDAAPPSAIHAILDDLVALEQSLSSWHETLKSNTLGPWTFQTAQRVLTEDGVPYPLQFTSIEVCTLHNLYWMSQLLLLETRSILISLLPPHQTPEPPSPNISAQIAEYASFICRSVQFCTSNTSFAATENIFLPLFITASHYSRIGDVERMKWSVACFRRIAKEQKIGFSIDKLNLSEGVVNRGVASISSVSDEV</sequence>
<dbReference type="Pfam" id="PF00172">
    <property type="entry name" value="Zn_clus"/>
    <property type="match status" value="1"/>
</dbReference>
<dbReference type="Gene3D" id="4.10.240.10">
    <property type="entry name" value="Zn(2)-C6 fungal-type DNA-binding domain"/>
    <property type="match status" value="1"/>
</dbReference>
<proteinExistence type="predicted"/>
<dbReference type="InterPro" id="IPR053178">
    <property type="entry name" value="Osmoadaptation_assoc"/>
</dbReference>
<evidence type="ECO:0000313" key="4">
    <source>
        <dbReference type="EMBL" id="KAF2265957.1"/>
    </source>
</evidence>
<dbReference type="GO" id="GO:0000981">
    <property type="term" value="F:DNA-binding transcription factor activity, RNA polymerase II-specific"/>
    <property type="evidence" value="ECO:0007669"/>
    <property type="project" value="InterPro"/>
</dbReference>
<dbReference type="InterPro" id="IPR021858">
    <property type="entry name" value="Fun_TF"/>
</dbReference>
<dbReference type="InterPro" id="IPR001138">
    <property type="entry name" value="Zn2Cys6_DnaBD"/>
</dbReference>
<evidence type="ECO:0000313" key="5">
    <source>
        <dbReference type="Proteomes" id="UP000800093"/>
    </source>
</evidence>
<evidence type="ECO:0000259" key="3">
    <source>
        <dbReference type="PROSITE" id="PS50048"/>
    </source>
</evidence>
<reference evidence="5" key="1">
    <citation type="journal article" date="2020" name="Stud. Mycol.">
        <title>101 Dothideomycetes genomes: A test case for predicting lifestyles and emergence of pathogens.</title>
        <authorList>
            <person name="Haridas S."/>
            <person name="Albert R."/>
            <person name="Binder M."/>
            <person name="Bloem J."/>
            <person name="LaButti K."/>
            <person name="Salamov A."/>
            <person name="Andreopoulos B."/>
            <person name="Baker S."/>
            <person name="Barry K."/>
            <person name="Bills G."/>
            <person name="Bluhm B."/>
            <person name="Cannon C."/>
            <person name="Castanera R."/>
            <person name="Culley D."/>
            <person name="Daum C."/>
            <person name="Ezra D."/>
            <person name="Gonzalez J."/>
            <person name="Henrissat B."/>
            <person name="Kuo A."/>
            <person name="Liang C."/>
            <person name="Lipzen A."/>
            <person name="Lutzoni F."/>
            <person name="Magnuson J."/>
            <person name="Mondo S."/>
            <person name="Nolan M."/>
            <person name="Ohm R."/>
            <person name="Pangilinan J."/>
            <person name="Park H.-J."/>
            <person name="Ramirez L."/>
            <person name="Alfaro M."/>
            <person name="Sun H."/>
            <person name="Tritt A."/>
            <person name="Yoshinaga Y."/>
            <person name="Zwiers L.-H."/>
            <person name="Turgeon B."/>
            <person name="Goodwin S."/>
            <person name="Spatafora J."/>
            <person name="Crous P."/>
            <person name="Grigoriev I."/>
        </authorList>
    </citation>
    <scope>NUCLEOTIDE SEQUENCE [LARGE SCALE GENOMIC DNA]</scope>
    <source>
        <strain evidence="5">CBS 304.66</strain>
    </source>
</reference>
<dbReference type="InterPro" id="IPR036864">
    <property type="entry name" value="Zn2-C6_fun-type_DNA-bd_sf"/>
</dbReference>
<dbReference type="EMBL" id="ML986602">
    <property type="protein sequence ID" value="KAF2265957.1"/>
    <property type="molecule type" value="Genomic_DNA"/>
</dbReference>
<dbReference type="AlphaFoldDB" id="A0A9P4KB04"/>
<name>A0A9P4KB04_9PLEO</name>
<evidence type="ECO:0000256" key="2">
    <source>
        <dbReference type="SAM" id="MobiDB-lite"/>
    </source>
</evidence>
<feature type="domain" description="Zn(2)-C6 fungal-type" evidence="3">
    <location>
        <begin position="10"/>
        <end position="38"/>
    </location>
</feature>
<feature type="region of interest" description="Disordered" evidence="2">
    <location>
        <begin position="76"/>
        <end position="112"/>
    </location>
</feature>
<dbReference type="PROSITE" id="PS50048">
    <property type="entry name" value="ZN2_CY6_FUNGAL_2"/>
    <property type="match status" value="1"/>
</dbReference>
<dbReference type="PANTHER" id="PTHR38111">
    <property type="entry name" value="ZN(2)-C6 FUNGAL-TYPE DOMAIN-CONTAINING PROTEIN-RELATED"/>
    <property type="match status" value="1"/>
</dbReference>
<keyword evidence="5" id="KW-1185">Reference proteome</keyword>
<dbReference type="Pfam" id="PF11951">
    <property type="entry name" value="Fungal_trans_2"/>
    <property type="match status" value="1"/>
</dbReference>
<dbReference type="OrthoDB" id="4491390at2759"/>